<dbReference type="PROSITE" id="PS00552">
    <property type="entry name" value="HTH_MERR_1"/>
    <property type="match status" value="1"/>
</dbReference>
<dbReference type="SMART" id="SM00422">
    <property type="entry name" value="HTH_MERR"/>
    <property type="match status" value="1"/>
</dbReference>
<gene>
    <name evidence="4" type="ORF">AWN73_00800</name>
</gene>
<evidence type="ECO:0000313" key="4">
    <source>
        <dbReference type="EMBL" id="PPV17976.1"/>
    </source>
</evidence>
<keyword evidence="1" id="KW-0238">DNA-binding</keyword>
<dbReference type="InterPro" id="IPR047057">
    <property type="entry name" value="MerR_fam"/>
</dbReference>
<dbReference type="PROSITE" id="PS50937">
    <property type="entry name" value="HTH_MERR_2"/>
    <property type="match status" value="1"/>
</dbReference>
<evidence type="ECO:0000313" key="5">
    <source>
        <dbReference type="Proteomes" id="UP000238081"/>
    </source>
</evidence>
<dbReference type="GO" id="GO:0003700">
    <property type="term" value="F:DNA-binding transcription factor activity"/>
    <property type="evidence" value="ECO:0007669"/>
    <property type="project" value="InterPro"/>
</dbReference>
<dbReference type="Pfam" id="PF13411">
    <property type="entry name" value="MerR_1"/>
    <property type="match status" value="1"/>
</dbReference>
<dbReference type="InterPro" id="IPR009061">
    <property type="entry name" value="DNA-bd_dom_put_sf"/>
</dbReference>
<dbReference type="Proteomes" id="UP000238081">
    <property type="component" value="Unassembled WGS sequence"/>
</dbReference>
<dbReference type="RefSeq" id="WP_043661694.1">
    <property type="nucleotide sequence ID" value="NZ_JSEG01000001.1"/>
</dbReference>
<feature type="coiled-coil region" evidence="2">
    <location>
        <begin position="89"/>
        <end position="116"/>
    </location>
</feature>
<evidence type="ECO:0000256" key="2">
    <source>
        <dbReference type="SAM" id="Coils"/>
    </source>
</evidence>
<dbReference type="CDD" id="cd01109">
    <property type="entry name" value="HTH_YyaN"/>
    <property type="match status" value="1"/>
</dbReference>
<dbReference type="EMBL" id="LRDH01000001">
    <property type="protein sequence ID" value="PPV17976.1"/>
    <property type="molecule type" value="Genomic_DNA"/>
</dbReference>
<dbReference type="InterPro" id="IPR000551">
    <property type="entry name" value="MerR-type_HTH_dom"/>
</dbReference>
<name>A0A2S7FFQ1_CLOBU</name>
<evidence type="ECO:0000256" key="1">
    <source>
        <dbReference type="ARBA" id="ARBA00023125"/>
    </source>
</evidence>
<dbReference type="GO" id="GO:0003677">
    <property type="term" value="F:DNA binding"/>
    <property type="evidence" value="ECO:0007669"/>
    <property type="project" value="UniProtKB-KW"/>
</dbReference>
<dbReference type="PRINTS" id="PR00040">
    <property type="entry name" value="HTHMERR"/>
</dbReference>
<sequence>MDYSIGEFSKITEISIYTLRYYESEHLIKPDRKSNGRRVYKEKDITWIQFIKRLKDTGMPIKEIKKYAELRSDGESTMTERMIMLTHHKKKLEGEIDMLNEHLEKLKEKIIYYEGEIKNKV</sequence>
<proteinExistence type="predicted"/>
<evidence type="ECO:0000259" key="3">
    <source>
        <dbReference type="PROSITE" id="PS50937"/>
    </source>
</evidence>
<organism evidence="4 5">
    <name type="scientific">Clostridium butyricum</name>
    <dbReference type="NCBI Taxonomy" id="1492"/>
    <lineage>
        <taxon>Bacteria</taxon>
        <taxon>Bacillati</taxon>
        <taxon>Bacillota</taxon>
        <taxon>Clostridia</taxon>
        <taxon>Eubacteriales</taxon>
        <taxon>Clostridiaceae</taxon>
        <taxon>Clostridium</taxon>
    </lineage>
</organism>
<comment type="caution">
    <text evidence="4">The sequence shown here is derived from an EMBL/GenBank/DDBJ whole genome shotgun (WGS) entry which is preliminary data.</text>
</comment>
<keyword evidence="2" id="KW-0175">Coiled coil</keyword>
<dbReference type="AlphaFoldDB" id="A0A2S7FFQ1"/>
<reference evidence="4 5" key="1">
    <citation type="submission" date="2016-01" db="EMBL/GenBank/DDBJ databases">
        <title>Characterization of the Clostridium difficile lineages that are prevalent in Hong Kong and China.</title>
        <authorList>
            <person name="Kwok J.S.-L."/>
            <person name="Lam W.-Y."/>
            <person name="Ip M."/>
            <person name="Chan T.-F."/>
            <person name="Hawkey P.M."/>
            <person name="Tsui S.K.-W."/>
        </authorList>
    </citation>
    <scope>NUCLEOTIDE SEQUENCE [LARGE SCALE GENOMIC DNA]</scope>
    <source>
        <strain evidence="4 5">300064</strain>
    </source>
</reference>
<dbReference type="PANTHER" id="PTHR30204">
    <property type="entry name" value="REDOX-CYCLING DRUG-SENSING TRANSCRIPTIONAL ACTIVATOR SOXR"/>
    <property type="match status" value="1"/>
</dbReference>
<protein>
    <submittedName>
        <fullName evidence="4">MerR family transcriptional regulator</fullName>
    </submittedName>
</protein>
<dbReference type="PANTHER" id="PTHR30204:SF98">
    <property type="entry name" value="HTH-TYPE TRANSCRIPTIONAL REGULATOR ADHR"/>
    <property type="match status" value="1"/>
</dbReference>
<dbReference type="SUPFAM" id="SSF46955">
    <property type="entry name" value="Putative DNA-binding domain"/>
    <property type="match status" value="1"/>
</dbReference>
<dbReference type="Gene3D" id="1.10.1660.10">
    <property type="match status" value="1"/>
</dbReference>
<feature type="domain" description="HTH merR-type" evidence="3">
    <location>
        <begin position="1"/>
        <end position="70"/>
    </location>
</feature>
<accession>A0A2S7FFQ1</accession>